<keyword evidence="3" id="KW-1185">Reference proteome</keyword>
<feature type="compositionally biased region" description="Basic and acidic residues" evidence="1">
    <location>
        <begin position="32"/>
        <end position="46"/>
    </location>
</feature>
<dbReference type="Proteomes" id="UP000887568">
    <property type="component" value="Unplaced"/>
</dbReference>
<dbReference type="OMA" id="CIFACCC"/>
<protein>
    <submittedName>
        <fullName evidence="2">Uncharacterized protein</fullName>
    </submittedName>
</protein>
<reference evidence="2" key="1">
    <citation type="submission" date="2022-11" db="UniProtKB">
        <authorList>
            <consortium name="EnsemblMetazoa"/>
        </authorList>
    </citation>
    <scope>IDENTIFICATION</scope>
</reference>
<dbReference type="GeneID" id="119744658"/>
<evidence type="ECO:0000256" key="1">
    <source>
        <dbReference type="SAM" id="MobiDB-lite"/>
    </source>
</evidence>
<feature type="compositionally biased region" description="Basic and acidic residues" evidence="1">
    <location>
        <begin position="61"/>
        <end position="97"/>
    </location>
</feature>
<organism evidence="2 3">
    <name type="scientific">Patiria miniata</name>
    <name type="common">Bat star</name>
    <name type="synonym">Asterina miniata</name>
    <dbReference type="NCBI Taxonomy" id="46514"/>
    <lineage>
        <taxon>Eukaryota</taxon>
        <taxon>Metazoa</taxon>
        <taxon>Echinodermata</taxon>
        <taxon>Eleutherozoa</taxon>
        <taxon>Asterozoa</taxon>
        <taxon>Asteroidea</taxon>
        <taxon>Valvatacea</taxon>
        <taxon>Valvatida</taxon>
        <taxon>Asterinidae</taxon>
        <taxon>Patiria</taxon>
    </lineage>
</organism>
<sequence>MMEDSGEGPEGDRPADNRGFSTPPPGGVSLEDVARELVDKETKTTDDGDDDDVAMATGDKASTDADHEKTEQTTMKDEVATEMKNPKNVRKCDDETAKTTSTGRGLVRIFVRRRNKQDKEAKNKESRKESRSEKKIKKQEERMKKHSKIVVCIFACCCVQPSE</sequence>
<dbReference type="EnsemblMetazoa" id="XM_038220716.1">
    <property type="protein sequence ID" value="XP_038076644.1"/>
    <property type="gene ID" value="LOC119744658"/>
</dbReference>
<feature type="region of interest" description="Disordered" evidence="1">
    <location>
        <begin position="1"/>
        <end position="145"/>
    </location>
</feature>
<dbReference type="AlphaFoldDB" id="A0A914BKK9"/>
<feature type="compositionally biased region" description="Basic and acidic residues" evidence="1">
    <location>
        <begin position="117"/>
        <end position="143"/>
    </location>
</feature>
<name>A0A914BKK9_PATMI</name>
<proteinExistence type="predicted"/>
<accession>A0A914BKK9</accession>
<evidence type="ECO:0000313" key="2">
    <source>
        <dbReference type="EnsemblMetazoa" id="XP_038076644.1"/>
    </source>
</evidence>
<dbReference type="RefSeq" id="XP_038076644.1">
    <property type="nucleotide sequence ID" value="XM_038220716.1"/>
</dbReference>
<evidence type="ECO:0000313" key="3">
    <source>
        <dbReference type="Proteomes" id="UP000887568"/>
    </source>
</evidence>